<dbReference type="InterPro" id="IPR018990">
    <property type="entry name" value="Prot_inh_I42_chagasin"/>
</dbReference>
<dbReference type="RefSeq" id="WP_143782967.1">
    <property type="nucleotide sequence ID" value="NZ_CP041616.1"/>
</dbReference>
<dbReference type="InterPro" id="IPR036331">
    <property type="entry name" value="Chagasin-like_sf"/>
</dbReference>
<evidence type="ECO:0000256" key="1">
    <source>
        <dbReference type="ARBA" id="ARBA00022690"/>
    </source>
</evidence>
<protein>
    <submittedName>
        <fullName evidence="4">Protease inhibitor I42 family protein</fullName>
    </submittedName>
</protein>
<dbReference type="KEGG" id="orz:FNH13_07975"/>
<reference evidence="4 5" key="1">
    <citation type="submission" date="2019-07" db="EMBL/GenBank/DDBJ databases">
        <title>complete genome sequencing of Ornithinimicrobium sp. H23M54.</title>
        <authorList>
            <person name="Bae J.-W."/>
            <person name="Lee S.-Y."/>
        </authorList>
    </citation>
    <scope>NUCLEOTIDE SEQUENCE [LARGE SCALE GENOMIC DNA]</scope>
    <source>
        <strain evidence="4 5">H23M54</strain>
    </source>
</reference>
<keyword evidence="1" id="KW-0646">Protease inhibitor</keyword>
<keyword evidence="2" id="KW-0789">Thiol protease inhibitor</keyword>
<dbReference type="SUPFAM" id="SSF141066">
    <property type="entry name" value="ICP-like"/>
    <property type="match status" value="1"/>
</dbReference>
<sequence>MTQCVLTDPPDGSRVAVATADVIELVIPQNAGTGYVWSLVEHGEGLEVATEQDAVARGEDGADAAVPGGAGRHEVRLLAVRSGTWTVRLVCRRPWEDTALDERRLTVVVT</sequence>
<evidence type="ECO:0000313" key="5">
    <source>
        <dbReference type="Proteomes" id="UP000315395"/>
    </source>
</evidence>
<organism evidence="4 5">
    <name type="scientific">Ornithinimicrobium ciconiae</name>
    <dbReference type="NCBI Taxonomy" id="2594265"/>
    <lineage>
        <taxon>Bacteria</taxon>
        <taxon>Bacillati</taxon>
        <taxon>Actinomycetota</taxon>
        <taxon>Actinomycetes</taxon>
        <taxon>Micrococcales</taxon>
        <taxon>Ornithinimicrobiaceae</taxon>
        <taxon>Ornithinimicrobium</taxon>
    </lineage>
</organism>
<proteinExistence type="predicted"/>
<dbReference type="EMBL" id="CP041616">
    <property type="protein sequence ID" value="QDO88292.1"/>
    <property type="molecule type" value="Genomic_DNA"/>
</dbReference>
<dbReference type="Gene3D" id="2.60.40.2020">
    <property type="match status" value="1"/>
</dbReference>
<keyword evidence="5" id="KW-1185">Reference proteome</keyword>
<evidence type="ECO:0000259" key="3">
    <source>
        <dbReference type="Pfam" id="PF09394"/>
    </source>
</evidence>
<dbReference type="GO" id="GO:0004869">
    <property type="term" value="F:cysteine-type endopeptidase inhibitor activity"/>
    <property type="evidence" value="ECO:0007669"/>
    <property type="project" value="UniProtKB-KW"/>
</dbReference>
<dbReference type="PANTHER" id="PTHR36530:SF1">
    <property type="entry name" value="AMOEBIASIN-1"/>
    <property type="match status" value="1"/>
</dbReference>
<evidence type="ECO:0000256" key="2">
    <source>
        <dbReference type="ARBA" id="ARBA00022704"/>
    </source>
</evidence>
<accession>A0A516G9X0</accession>
<evidence type="ECO:0000313" key="4">
    <source>
        <dbReference type="EMBL" id="QDO88292.1"/>
    </source>
</evidence>
<dbReference type="PANTHER" id="PTHR36530">
    <property type="entry name" value="INHIBITOR OF CYSTEINE PEPTIDASE"/>
    <property type="match status" value="1"/>
</dbReference>
<name>A0A516G9X0_9MICO</name>
<dbReference type="Proteomes" id="UP000315395">
    <property type="component" value="Chromosome"/>
</dbReference>
<dbReference type="OrthoDB" id="4965604at2"/>
<feature type="domain" description="Proteinase inhibitor I42 chagasin" evidence="3">
    <location>
        <begin position="18"/>
        <end position="107"/>
    </location>
</feature>
<dbReference type="Pfam" id="PF09394">
    <property type="entry name" value="Inhibitor_I42"/>
    <property type="match status" value="1"/>
</dbReference>
<dbReference type="AlphaFoldDB" id="A0A516G9X0"/>
<gene>
    <name evidence="4" type="ORF">FNH13_07975</name>
</gene>
<dbReference type="InterPro" id="IPR052781">
    <property type="entry name" value="Cys_protease_inhibitor_I42"/>
</dbReference>